<accession>A0ABS7KXS5</accession>
<dbReference type="Proteomes" id="UP001299068">
    <property type="component" value="Unassembled WGS sequence"/>
</dbReference>
<dbReference type="InterPro" id="IPR050640">
    <property type="entry name" value="Bact_2-comp_sensor_kinase"/>
</dbReference>
<dbReference type="EMBL" id="JAIKTU010000005">
    <property type="protein sequence ID" value="MBY0755388.1"/>
    <property type="molecule type" value="Genomic_DNA"/>
</dbReference>
<protein>
    <submittedName>
        <fullName evidence="4">PocR ligand-binding domain-containing protein</fullName>
    </submittedName>
</protein>
<evidence type="ECO:0000259" key="2">
    <source>
        <dbReference type="Pfam" id="PF06580"/>
    </source>
</evidence>
<dbReference type="InterPro" id="IPR018771">
    <property type="entry name" value="PocR_dom"/>
</dbReference>
<dbReference type="InterPro" id="IPR036890">
    <property type="entry name" value="HATPase_C_sf"/>
</dbReference>
<sequence length="405" mass="46425">MYSIKKLKNLIDIDLLQSIQNRLAEITGLAFNIVDFRGEPMNEYSNFCDFCKEMRSTKEGMKLCYEANAHAGLEAAIRQKPYVFKCPAGLVDVATPIIINNHYIGAIFFGQVRTNNEEINIIKESKDCMKLIKKNSKLKKYYDETKFIDYKKIESIHSLVSIFINQLVEKSELELIKEEANFNNIKLNRELQVNKNLKKELLISNLKLLQTPINLNFELNILNSISNLAVIENAPRVKEMSHYLADLIRYSSKNIGCEVTLEEDIENIITYLKVQSIRFGNRIKYKINIDENIKDIKILPMVLLSFIEYSITKGLAPKIEGGTIYINGEVLENDAIITIEDDGIGISENELFHILNGIYNEKTIGANIYGINDMLVNCYGEKYRVQIASRDNIGTIIRIKFPLNK</sequence>
<dbReference type="PANTHER" id="PTHR34220">
    <property type="entry name" value="SENSOR HISTIDINE KINASE YPDA"/>
    <property type="match status" value="1"/>
</dbReference>
<dbReference type="Pfam" id="PF06580">
    <property type="entry name" value="His_kinase"/>
    <property type="match status" value="1"/>
</dbReference>
<proteinExistence type="predicted"/>
<dbReference type="InterPro" id="IPR003594">
    <property type="entry name" value="HATPase_dom"/>
</dbReference>
<evidence type="ECO:0000259" key="3">
    <source>
        <dbReference type="Pfam" id="PF10114"/>
    </source>
</evidence>
<evidence type="ECO:0000313" key="4">
    <source>
        <dbReference type="EMBL" id="MBY0755388.1"/>
    </source>
</evidence>
<organism evidence="4 5">
    <name type="scientific">Clostridium sardiniense</name>
    <name type="common">Clostridium absonum</name>
    <dbReference type="NCBI Taxonomy" id="29369"/>
    <lineage>
        <taxon>Bacteria</taxon>
        <taxon>Bacillati</taxon>
        <taxon>Bacillota</taxon>
        <taxon>Clostridia</taxon>
        <taxon>Eubacteriales</taxon>
        <taxon>Clostridiaceae</taxon>
        <taxon>Clostridium</taxon>
    </lineage>
</organism>
<dbReference type="Gene3D" id="3.30.565.10">
    <property type="entry name" value="Histidine kinase-like ATPase, C-terminal domain"/>
    <property type="match status" value="1"/>
</dbReference>
<dbReference type="InterPro" id="IPR010559">
    <property type="entry name" value="Sig_transdc_His_kin_internal"/>
</dbReference>
<dbReference type="SUPFAM" id="SSF55874">
    <property type="entry name" value="ATPase domain of HSP90 chaperone/DNA topoisomerase II/histidine kinase"/>
    <property type="match status" value="1"/>
</dbReference>
<keyword evidence="5" id="KW-1185">Reference proteome</keyword>
<gene>
    <name evidence="4" type="ORF">K5V21_07950</name>
</gene>
<dbReference type="Pfam" id="PF10114">
    <property type="entry name" value="PocR"/>
    <property type="match status" value="1"/>
</dbReference>
<name>A0ABS7KXS5_CLOSR</name>
<comment type="caution">
    <text evidence="4">The sequence shown here is derived from an EMBL/GenBank/DDBJ whole genome shotgun (WGS) entry which is preliminary data.</text>
</comment>
<reference evidence="4 5" key="1">
    <citation type="journal article" date="2021" name="Cell Host Microbe">
        <title>in vivo commensal control of Clostridioides difficile virulence.</title>
        <authorList>
            <person name="Girinathan B.P."/>
            <person name="Dibenedetto N."/>
            <person name="Worley J.N."/>
            <person name="Peltier J."/>
            <person name="Arrieta-Ortiz M.L."/>
            <person name="Rupa Christinal Immanuel S."/>
            <person name="Lavin R."/>
            <person name="Delaney M.L."/>
            <person name="Cummins C."/>
            <person name="Hoffmann M."/>
            <person name="Luo Y."/>
            <person name="Gonzalez-Escalona N."/>
            <person name="Allard M."/>
            <person name="Onderdonk A.B."/>
            <person name="Gerber G.K."/>
            <person name="Sonenshein A.L."/>
            <person name="Baliga N."/>
            <person name="Dupuy B."/>
            <person name="Bry L."/>
        </authorList>
    </citation>
    <scope>NUCLEOTIDE SEQUENCE [LARGE SCALE GENOMIC DNA]</scope>
    <source>
        <strain evidence="4 5">DSM 599</strain>
    </source>
</reference>
<dbReference type="PANTHER" id="PTHR34220:SF7">
    <property type="entry name" value="SENSOR HISTIDINE KINASE YPDA"/>
    <property type="match status" value="1"/>
</dbReference>
<dbReference type="Pfam" id="PF02518">
    <property type="entry name" value="HATPase_c"/>
    <property type="match status" value="1"/>
</dbReference>
<evidence type="ECO:0000313" key="5">
    <source>
        <dbReference type="Proteomes" id="UP001299068"/>
    </source>
</evidence>
<dbReference type="RefSeq" id="WP_221860629.1">
    <property type="nucleotide sequence ID" value="NZ_JAIKTU010000005.1"/>
</dbReference>
<feature type="domain" description="Signal transduction histidine kinase internal region" evidence="2">
    <location>
        <begin position="205"/>
        <end position="283"/>
    </location>
</feature>
<feature type="domain" description="Histidine kinase/HSP90-like ATPase" evidence="1">
    <location>
        <begin position="306"/>
        <end position="404"/>
    </location>
</feature>
<feature type="domain" description="PocR" evidence="3">
    <location>
        <begin position="10"/>
        <end position="171"/>
    </location>
</feature>
<evidence type="ECO:0000259" key="1">
    <source>
        <dbReference type="Pfam" id="PF02518"/>
    </source>
</evidence>